<evidence type="ECO:0000256" key="3">
    <source>
        <dbReference type="PROSITE-ProRule" id="PRU00284"/>
    </source>
</evidence>
<reference evidence="7 8" key="1">
    <citation type="submission" date="2019-01" db="EMBL/GenBank/DDBJ databases">
        <authorList>
            <person name="Chen W.-M."/>
        </authorList>
    </citation>
    <scope>NUCLEOTIDE SEQUENCE [LARGE SCALE GENOMIC DNA]</scope>
    <source>
        <strain evidence="7 8">TER-1</strain>
    </source>
</reference>
<evidence type="ECO:0000313" key="8">
    <source>
        <dbReference type="Proteomes" id="UP000286997"/>
    </source>
</evidence>
<dbReference type="Gene3D" id="1.10.287.950">
    <property type="entry name" value="Methyl-accepting chemotaxis protein"/>
    <property type="match status" value="1"/>
</dbReference>
<dbReference type="SUPFAM" id="SSF58104">
    <property type="entry name" value="Methyl-accepting chemotaxis protein (MCP) signaling domain"/>
    <property type="match status" value="1"/>
</dbReference>
<dbReference type="RefSeq" id="WP_127732509.1">
    <property type="nucleotide sequence ID" value="NZ_SACP01000022.1"/>
</dbReference>
<sequence length="562" mass="57652">MSHVRNLKIAVKVGVVLVLISVTGLATSGLMLRNLSTIEDTSRWSSHTHEVLGQVNRIVTEMVNQETGLRGYLIAGSESFLEPYRQGVDAYGRAMSEARRLVADNPAQLDRLSALDRLARQWREGVAEHEIRMMRNPATQAEARQLEVGGAGKAVMDPLRAKAAEIIAVEAGLLKTRAAEAEAAGARARWIAGAGLLAILACAVAGIGLLQAGVVGPIRRMTAAMGRLAGGDLGTAVEGAGRRDEIGAMAAAIQVFKDNLIRTRDLEAEAELARAGVEAQRKAAMRELAGRFEASVGGIIEVVRSAATELQATARAMSATATETAAQSTSVAAAAGQASDNVATVAAAAEELGASVSEIGRQVAGSASLAGSAAEEATHTAHLVRELSTSATQIGNVVGLISTIASQTNLLALNATIEAARAGEAGRGFAVVAAEVKELATQTTRATEEIARQIGQIQGATGQAVTAIDAITGRVREMDTLAAAIAAAVEEQGSATQEIVRNVAQAATGTDEVRGNIAGVAQASEATGASASQVLSAAADLAQQAETLGGEVDRFLATVRAA</sequence>
<dbReference type="Pfam" id="PF05227">
    <property type="entry name" value="CHASE3"/>
    <property type="match status" value="1"/>
</dbReference>
<dbReference type="SMART" id="SM00304">
    <property type="entry name" value="HAMP"/>
    <property type="match status" value="1"/>
</dbReference>
<dbReference type="InterPro" id="IPR003660">
    <property type="entry name" value="HAMP_dom"/>
</dbReference>
<dbReference type="CDD" id="cd06225">
    <property type="entry name" value="HAMP"/>
    <property type="match status" value="1"/>
</dbReference>
<dbReference type="GO" id="GO:0004888">
    <property type="term" value="F:transmembrane signaling receptor activity"/>
    <property type="evidence" value="ECO:0007669"/>
    <property type="project" value="InterPro"/>
</dbReference>
<dbReference type="GO" id="GO:0007165">
    <property type="term" value="P:signal transduction"/>
    <property type="evidence" value="ECO:0007669"/>
    <property type="project" value="UniProtKB-KW"/>
</dbReference>
<name>A0A437NZD3_9HYPH</name>
<evidence type="ECO:0000256" key="4">
    <source>
        <dbReference type="SAM" id="Phobius"/>
    </source>
</evidence>
<keyword evidence="4" id="KW-1133">Transmembrane helix</keyword>
<dbReference type="EMBL" id="SACP01000022">
    <property type="protein sequence ID" value="RVU15363.1"/>
    <property type="molecule type" value="Genomic_DNA"/>
</dbReference>
<dbReference type="InterPro" id="IPR007891">
    <property type="entry name" value="CHASE3"/>
</dbReference>
<evidence type="ECO:0000256" key="1">
    <source>
        <dbReference type="ARBA" id="ARBA00023224"/>
    </source>
</evidence>
<dbReference type="Pfam" id="PF00672">
    <property type="entry name" value="HAMP"/>
    <property type="match status" value="1"/>
</dbReference>
<evidence type="ECO:0000313" key="7">
    <source>
        <dbReference type="EMBL" id="RVU15363.1"/>
    </source>
</evidence>
<evidence type="ECO:0000256" key="2">
    <source>
        <dbReference type="ARBA" id="ARBA00029447"/>
    </source>
</evidence>
<keyword evidence="8" id="KW-1185">Reference proteome</keyword>
<protein>
    <submittedName>
        <fullName evidence="7">Methyl-accepting chemotaxis protein</fullName>
    </submittedName>
</protein>
<dbReference type="GO" id="GO:0016020">
    <property type="term" value="C:membrane"/>
    <property type="evidence" value="ECO:0007669"/>
    <property type="project" value="InterPro"/>
</dbReference>
<dbReference type="PROSITE" id="PS50885">
    <property type="entry name" value="HAMP"/>
    <property type="match status" value="1"/>
</dbReference>
<keyword evidence="4" id="KW-0472">Membrane</keyword>
<dbReference type="GO" id="GO:0006935">
    <property type="term" value="P:chemotaxis"/>
    <property type="evidence" value="ECO:0007669"/>
    <property type="project" value="InterPro"/>
</dbReference>
<dbReference type="InterPro" id="IPR004090">
    <property type="entry name" value="Chemotax_Me-accpt_rcpt"/>
</dbReference>
<feature type="domain" description="Methyl-accepting transducer" evidence="5">
    <location>
        <begin position="299"/>
        <end position="542"/>
    </location>
</feature>
<evidence type="ECO:0000259" key="6">
    <source>
        <dbReference type="PROSITE" id="PS50885"/>
    </source>
</evidence>
<dbReference type="PRINTS" id="PR00260">
    <property type="entry name" value="CHEMTRNSDUCR"/>
</dbReference>
<feature type="transmembrane region" description="Helical" evidence="4">
    <location>
        <begin position="9"/>
        <end position="32"/>
    </location>
</feature>
<dbReference type="PROSITE" id="PS50111">
    <property type="entry name" value="CHEMOTAXIS_TRANSDUC_2"/>
    <property type="match status" value="1"/>
</dbReference>
<feature type="transmembrane region" description="Helical" evidence="4">
    <location>
        <begin position="190"/>
        <end position="215"/>
    </location>
</feature>
<dbReference type="PANTHER" id="PTHR32089:SF112">
    <property type="entry name" value="LYSOZYME-LIKE PROTEIN-RELATED"/>
    <property type="match status" value="1"/>
</dbReference>
<dbReference type="AlphaFoldDB" id="A0A437NZD3"/>
<organism evidence="7 8">
    <name type="scientific">Methylobacterium oryzihabitans</name>
    <dbReference type="NCBI Taxonomy" id="2499852"/>
    <lineage>
        <taxon>Bacteria</taxon>
        <taxon>Pseudomonadati</taxon>
        <taxon>Pseudomonadota</taxon>
        <taxon>Alphaproteobacteria</taxon>
        <taxon>Hyphomicrobiales</taxon>
        <taxon>Methylobacteriaceae</taxon>
        <taxon>Methylobacterium</taxon>
    </lineage>
</organism>
<keyword evidence="4" id="KW-0812">Transmembrane</keyword>
<dbReference type="SMART" id="SM00283">
    <property type="entry name" value="MA"/>
    <property type="match status" value="1"/>
</dbReference>
<feature type="domain" description="HAMP" evidence="6">
    <location>
        <begin position="212"/>
        <end position="265"/>
    </location>
</feature>
<keyword evidence="1 3" id="KW-0807">Transducer</keyword>
<proteinExistence type="inferred from homology"/>
<dbReference type="CDD" id="cd19410">
    <property type="entry name" value="HK9-like_sensor"/>
    <property type="match status" value="1"/>
</dbReference>
<gene>
    <name evidence="7" type="ORF">EOE48_20040</name>
</gene>
<evidence type="ECO:0000259" key="5">
    <source>
        <dbReference type="PROSITE" id="PS50111"/>
    </source>
</evidence>
<dbReference type="Proteomes" id="UP000286997">
    <property type="component" value="Unassembled WGS sequence"/>
</dbReference>
<comment type="similarity">
    <text evidence="2">Belongs to the methyl-accepting chemotaxis (MCP) protein family.</text>
</comment>
<dbReference type="Pfam" id="PF00015">
    <property type="entry name" value="MCPsignal"/>
    <property type="match status" value="1"/>
</dbReference>
<comment type="caution">
    <text evidence="7">The sequence shown here is derived from an EMBL/GenBank/DDBJ whole genome shotgun (WGS) entry which is preliminary data.</text>
</comment>
<dbReference type="PANTHER" id="PTHR32089">
    <property type="entry name" value="METHYL-ACCEPTING CHEMOTAXIS PROTEIN MCPB"/>
    <property type="match status" value="1"/>
</dbReference>
<accession>A0A437NZD3</accession>
<dbReference type="Gene3D" id="1.10.8.500">
    <property type="entry name" value="HAMP domain in histidine kinase"/>
    <property type="match status" value="1"/>
</dbReference>
<dbReference type="InterPro" id="IPR004089">
    <property type="entry name" value="MCPsignal_dom"/>
</dbReference>